<evidence type="ECO:0000256" key="5">
    <source>
        <dbReference type="ARBA" id="ARBA00022801"/>
    </source>
</evidence>
<evidence type="ECO:0000256" key="7">
    <source>
        <dbReference type="ARBA" id="ARBA00023285"/>
    </source>
</evidence>
<dbReference type="NCBIfam" id="TIGR01910">
    <property type="entry name" value="DapE-ArgE"/>
    <property type="match status" value="1"/>
</dbReference>
<protein>
    <submittedName>
        <fullName evidence="9">Acetylornithine deacetylase</fullName>
    </submittedName>
</protein>
<dbReference type="Gene3D" id="3.30.70.360">
    <property type="match status" value="1"/>
</dbReference>
<dbReference type="InterPro" id="IPR033687">
    <property type="entry name" value="YodQ-like"/>
</dbReference>
<dbReference type="NCBIfam" id="NF005306">
    <property type="entry name" value="PRK06837.1"/>
    <property type="match status" value="1"/>
</dbReference>
<dbReference type="Pfam" id="PF01546">
    <property type="entry name" value="Peptidase_M20"/>
    <property type="match status" value="1"/>
</dbReference>
<dbReference type="Proteomes" id="UP000256941">
    <property type="component" value="Unassembled WGS sequence"/>
</dbReference>
<comment type="caution">
    <text evidence="9">The sequence shown here is derived from an EMBL/GenBank/DDBJ whole genome shotgun (WGS) entry which is preliminary data.</text>
</comment>
<sequence length="424" mass="46535">MLTSSELDQAIAASWDRQLDWLKTLVGFPSQRGLEGPCQDWIADAFRTRGWSVDRYVLSDVDMEHLPGHSPVRDTDYGQAVQVVAAIRAPQPVGRSLILQGHVDVVPTGPEAMWSAPPYGATVVEGKLFGRGACDMKAGVCAMVFALDALRHAGYLPGSDVYVQSVTEEEATGNGALSTLARGYRADACLIPEPTGHCIGRGQIGVMWFRLSVRGKPAHVAESEQGTNAILSTYRLIEALQAFTRDLNERVKTHPRFSGLTAPIKFNAGKIRGGDWASSTPAWCELDCRIAVLPGMSLEAFRQELADVVMRAAGADPFLAPNPPEIIWHGFQAEDYVLEPGSAFEATMREAHRTATGAEAREWLFTGVTDSRFYGRYYDIPSLCYGPAGGQMHGFDEYVELESVRHTTRVIADFIQRWCGLRRV</sequence>
<dbReference type="RefSeq" id="WP_208861530.1">
    <property type="nucleotide sequence ID" value="NZ_CP038196.1"/>
</dbReference>
<proteinExistence type="inferred from homology"/>
<dbReference type="SUPFAM" id="SSF55031">
    <property type="entry name" value="Bacterial exopeptidase dimerisation domain"/>
    <property type="match status" value="1"/>
</dbReference>
<evidence type="ECO:0000256" key="3">
    <source>
        <dbReference type="ARBA" id="ARBA00006247"/>
    </source>
</evidence>
<organism evidence="9 10">
    <name type="scientific">Paracoccus versutus</name>
    <name type="common">Thiobacillus versutus</name>
    <dbReference type="NCBI Taxonomy" id="34007"/>
    <lineage>
        <taxon>Bacteria</taxon>
        <taxon>Pseudomonadati</taxon>
        <taxon>Pseudomonadota</taxon>
        <taxon>Alphaproteobacteria</taxon>
        <taxon>Rhodobacterales</taxon>
        <taxon>Paracoccaceae</taxon>
        <taxon>Paracoccus</taxon>
    </lineage>
</organism>
<keyword evidence="5" id="KW-0378">Hydrolase</keyword>
<dbReference type="GO" id="GO:0016787">
    <property type="term" value="F:hydrolase activity"/>
    <property type="evidence" value="ECO:0007669"/>
    <property type="project" value="UniProtKB-KW"/>
</dbReference>
<dbReference type="SUPFAM" id="SSF53187">
    <property type="entry name" value="Zn-dependent exopeptidases"/>
    <property type="match status" value="1"/>
</dbReference>
<evidence type="ECO:0000313" key="9">
    <source>
        <dbReference type="EMBL" id="REF73064.1"/>
    </source>
</evidence>
<gene>
    <name evidence="9" type="ORF">BDD41_1580</name>
</gene>
<feature type="domain" description="Peptidase M20 dimerisation" evidence="8">
    <location>
        <begin position="202"/>
        <end position="314"/>
    </location>
</feature>
<dbReference type="PANTHER" id="PTHR43808">
    <property type="entry name" value="ACETYLORNITHINE DEACETYLASE"/>
    <property type="match status" value="1"/>
</dbReference>
<dbReference type="EMBL" id="QTUJ01000001">
    <property type="protein sequence ID" value="REF73064.1"/>
    <property type="molecule type" value="Genomic_DNA"/>
</dbReference>
<dbReference type="CDD" id="cd03895">
    <property type="entry name" value="M20_ArgE_DapE-like"/>
    <property type="match status" value="1"/>
</dbReference>
<evidence type="ECO:0000313" key="10">
    <source>
        <dbReference type="Proteomes" id="UP000256941"/>
    </source>
</evidence>
<dbReference type="GO" id="GO:0046872">
    <property type="term" value="F:metal ion binding"/>
    <property type="evidence" value="ECO:0007669"/>
    <property type="project" value="UniProtKB-KW"/>
</dbReference>
<keyword evidence="7" id="KW-0170">Cobalt</keyword>
<name>A0A3D9XRJ1_PARVE</name>
<evidence type="ECO:0000259" key="8">
    <source>
        <dbReference type="Pfam" id="PF07687"/>
    </source>
</evidence>
<dbReference type="InterPro" id="IPR050072">
    <property type="entry name" value="Peptidase_M20A"/>
</dbReference>
<dbReference type="AlphaFoldDB" id="A0A3D9XRJ1"/>
<reference evidence="9 10" key="1">
    <citation type="submission" date="2018-08" db="EMBL/GenBank/DDBJ databases">
        <title>Genomic Encyclopedia of Archaeal and Bacterial Type Strains, Phase II (KMG-II): from individual species to whole genera.</title>
        <authorList>
            <person name="Goeker M."/>
        </authorList>
    </citation>
    <scope>NUCLEOTIDE SEQUENCE [LARGE SCALE GENOMIC DNA]</scope>
    <source>
        <strain evidence="9 10">DSM 17099</strain>
    </source>
</reference>
<dbReference type="InterPro" id="IPR010182">
    <property type="entry name" value="ArgE/DapE"/>
</dbReference>
<dbReference type="InterPro" id="IPR011650">
    <property type="entry name" value="Peptidase_M20_dimer"/>
</dbReference>
<dbReference type="InterPro" id="IPR036264">
    <property type="entry name" value="Bact_exopeptidase_dim_dom"/>
</dbReference>
<evidence type="ECO:0000256" key="4">
    <source>
        <dbReference type="ARBA" id="ARBA00022723"/>
    </source>
</evidence>
<dbReference type="Pfam" id="PF07687">
    <property type="entry name" value="M20_dimer"/>
    <property type="match status" value="1"/>
</dbReference>
<comment type="similarity">
    <text evidence="3">Belongs to the peptidase M20A family.</text>
</comment>
<evidence type="ECO:0000256" key="6">
    <source>
        <dbReference type="ARBA" id="ARBA00022833"/>
    </source>
</evidence>
<keyword evidence="4" id="KW-0479">Metal-binding</keyword>
<keyword evidence="6" id="KW-0862">Zinc</keyword>
<dbReference type="PANTHER" id="PTHR43808:SF25">
    <property type="entry name" value="PEPTIDASE M20 DIMERISATION DOMAIN-CONTAINING PROTEIN"/>
    <property type="match status" value="1"/>
</dbReference>
<dbReference type="InterPro" id="IPR002933">
    <property type="entry name" value="Peptidase_M20"/>
</dbReference>
<accession>A0A3D9XRJ1</accession>
<dbReference type="Gene3D" id="3.40.630.10">
    <property type="entry name" value="Zn peptidases"/>
    <property type="match status" value="1"/>
</dbReference>
<comment type="cofactor">
    <cofactor evidence="1">
        <name>Co(2+)</name>
        <dbReference type="ChEBI" id="CHEBI:48828"/>
    </cofactor>
</comment>
<evidence type="ECO:0000256" key="1">
    <source>
        <dbReference type="ARBA" id="ARBA00001941"/>
    </source>
</evidence>
<comment type="cofactor">
    <cofactor evidence="2">
        <name>Zn(2+)</name>
        <dbReference type="ChEBI" id="CHEBI:29105"/>
    </cofactor>
</comment>
<evidence type="ECO:0000256" key="2">
    <source>
        <dbReference type="ARBA" id="ARBA00001947"/>
    </source>
</evidence>